<dbReference type="InterPro" id="IPR044929">
    <property type="entry name" value="DNA/RNA_non-sp_Endonuclease_sf"/>
</dbReference>
<dbReference type="EMBL" id="CP002355">
    <property type="protein sequence ID" value="ADR33751.1"/>
    <property type="molecule type" value="Genomic_DNA"/>
</dbReference>
<dbReference type="Pfam" id="PF01223">
    <property type="entry name" value="Endonuclease_NS"/>
    <property type="match status" value="1"/>
</dbReference>
<dbReference type="OrthoDB" id="9811262at2"/>
<dbReference type="InterPro" id="IPR044925">
    <property type="entry name" value="His-Me_finger_sf"/>
</dbReference>
<evidence type="ECO:0000313" key="15">
    <source>
        <dbReference type="Proteomes" id="UP000008721"/>
    </source>
</evidence>
<proteinExistence type="inferred from homology"/>
<dbReference type="Proteomes" id="UP000008721">
    <property type="component" value="Chromosome"/>
</dbReference>
<comment type="cofactor">
    <cofactor evidence="1 10">
        <name>Mg(2+)</name>
        <dbReference type="ChEBI" id="CHEBI:18420"/>
    </cofactor>
</comment>
<evidence type="ECO:0000256" key="2">
    <source>
        <dbReference type="ARBA" id="ARBA00010052"/>
    </source>
</evidence>
<keyword evidence="4 9" id="KW-0479">Metal-binding</keyword>
<dbReference type="PANTHER" id="PTHR13966:SF5">
    <property type="entry name" value="ENDONUCLEASE G, MITOCHONDRIAL"/>
    <property type="match status" value="1"/>
</dbReference>
<dbReference type="Gene3D" id="3.40.570.10">
    <property type="entry name" value="Extracellular Endonuclease, subunit A"/>
    <property type="match status" value="1"/>
</dbReference>
<dbReference type="HOGENOM" id="CLU_055174_1_0_7"/>
<dbReference type="STRING" id="709032.Sulku_1088"/>
<evidence type="ECO:0000256" key="10">
    <source>
        <dbReference type="RuleBase" id="RU366055"/>
    </source>
</evidence>
<feature type="chain" id="PRO_5003190199" description="Endonuclease" evidence="11">
    <location>
        <begin position="20"/>
        <end position="276"/>
    </location>
</feature>
<dbReference type="SMART" id="SM00477">
    <property type="entry name" value="NUC"/>
    <property type="match status" value="1"/>
</dbReference>
<sequence length="276" mass="30798">MKLLLSFCSSLLLSASLFSAPTQCDGLYFGNEAPDILNAKLLPKTQELCYSSFAVMHSGVSRTPLWSAEHLTKERLRHKSKRTNDFHPEERLKGDERAELSDYARSGYDRGHLAPAADMGSKKSQHECFTLANMVPQNSENNRGIWSAIESATRYLTNQKGELYIITGPIFSGSQIKRIGGRVLVPTKLYKAIYDPSSGQGAAYIVTNAASDEYEVLSIARLEQISGLNLFPKMSSSAKENTMDLPDPQERRGGSYNNTTNKDIIYLIEKLLKRMF</sequence>
<dbReference type="KEGG" id="sku:Sulku_1088"/>
<dbReference type="GO" id="GO:0004519">
    <property type="term" value="F:endonuclease activity"/>
    <property type="evidence" value="ECO:0007669"/>
    <property type="project" value="UniProtKB-UniRule"/>
</dbReference>
<dbReference type="InterPro" id="IPR020821">
    <property type="entry name" value="ENPP1-3/EXOG-like_nuc-like"/>
</dbReference>
<evidence type="ECO:0000256" key="1">
    <source>
        <dbReference type="ARBA" id="ARBA00001946"/>
    </source>
</evidence>
<evidence type="ECO:0000313" key="14">
    <source>
        <dbReference type="EMBL" id="ADR33751.1"/>
    </source>
</evidence>
<evidence type="ECO:0000256" key="8">
    <source>
        <dbReference type="PIRSR" id="PIRSR640255-1"/>
    </source>
</evidence>
<dbReference type="PROSITE" id="PS01070">
    <property type="entry name" value="NUCLEASE_NON_SPEC"/>
    <property type="match status" value="1"/>
</dbReference>
<evidence type="ECO:0000259" key="12">
    <source>
        <dbReference type="SMART" id="SM00477"/>
    </source>
</evidence>
<organism evidence="14 15">
    <name type="scientific">Sulfuricurvum kujiense (strain ATCC BAA-921 / DSM 16994 / JCM 11577 / YK-1)</name>
    <dbReference type="NCBI Taxonomy" id="709032"/>
    <lineage>
        <taxon>Bacteria</taxon>
        <taxon>Pseudomonadati</taxon>
        <taxon>Campylobacterota</taxon>
        <taxon>Epsilonproteobacteria</taxon>
        <taxon>Campylobacterales</taxon>
        <taxon>Sulfurimonadaceae</taxon>
        <taxon>Sulfuricurvum</taxon>
    </lineage>
</organism>
<evidence type="ECO:0000256" key="11">
    <source>
        <dbReference type="SAM" id="SignalP"/>
    </source>
</evidence>
<evidence type="ECO:0000256" key="7">
    <source>
        <dbReference type="ARBA" id="ARBA00022842"/>
    </source>
</evidence>
<keyword evidence="15" id="KW-1185">Reference proteome</keyword>
<keyword evidence="7" id="KW-0460">Magnesium</keyword>
<dbReference type="InterPro" id="IPR001604">
    <property type="entry name" value="Endo_G_ENPP1-like_dom"/>
</dbReference>
<evidence type="ECO:0000259" key="13">
    <source>
        <dbReference type="SMART" id="SM00892"/>
    </source>
</evidence>
<dbReference type="GO" id="GO:0046872">
    <property type="term" value="F:metal ion binding"/>
    <property type="evidence" value="ECO:0007669"/>
    <property type="project" value="UniProtKB-KW"/>
</dbReference>
<evidence type="ECO:0000256" key="5">
    <source>
        <dbReference type="ARBA" id="ARBA00022759"/>
    </source>
</evidence>
<dbReference type="RefSeq" id="WP_013459948.1">
    <property type="nucleotide sequence ID" value="NC_014762.1"/>
</dbReference>
<feature type="domain" description="ENPP1-3/EXOG-like endonuclease/phosphodiesterase" evidence="12">
    <location>
        <begin position="50"/>
        <end position="237"/>
    </location>
</feature>
<evidence type="ECO:0000256" key="4">
    <source>
        <dbReference type="ARBA" id="ARBA00022723"/>
    </source>
</evidence>
<dbReference type="SUPFAM" id="SSF54060">
    <property type="entry name" value="His-Me finger endonucleases"/>
    <property type="match status" value="1"/>
</dbReference>
<feature type="active site" description="Proton acceptor" evidence="8">
    <location>
        <position position="112"/>
    </location>
</feature>
<dbReference type="PANTHER" id="PTHR13966">
    <property type="entry name" value="ENDONUCLEASE RELATED"/>
    <property type="match status" value="1"/>
</dbReference>
<dbReference type="SMART" id="SM00892">
    <property type="entry name" value="Endonuclease_NS"/>
    <property type="match status" value="1"/>
</dbReference>
<dbReference type="InterPro" id="IPR040255">
    <property type="entry name" value="Non-specific_endonuclease"/>
</dbReference>
<dbReference type="EC" id="3.1.30.-" evidence="10"/>
<gene>
    <name evidence="14" type="ordered locus">Sulku_1088</name>
</gene>
<dbReference type="AlphaFoldDB" id="E4TWD3"/>
<dbReference type="GO" id="GO:0016787">
    <property type="term" value="F:hydrolase activity"/>
    <property type="evidence" value="ECO:0007669"/>
    <property type="project" value="UniProtKB-KW"/>
</dbReference>
<comment type="similarity">
    <text evidence="2 10">Belongs to the DNA/RNA non-specific endonuclease family.</text>
</comment>
<feature type="domain" description="DNA/RNA non-specific endonuclease/pyrophosphatase/phosphodiesterase" evidence="13">
    <location>
        <begin position="49"/>
        <end position="237"/>
    </location>
</feature>
<dbReference type="GO" id="GO:0003676">
    <property type="term" value="F:nucleic acid binding"/>
    <property type="evidence" value="ECO:0007669"/>
    <property type="project" value="InterPro"/>
</dbReference>
<keyword evidence="11" id="KW-0732">Signal</keyword>
<keyword evidence="5 10" id="KW-0255">Endonuclease</keyword>
<evidence type="ECO:0000256" key="9">
    <source>
        <dbReference type="PIRSR" id="PIRSR640255-2"/>
    </source>
</evidence>
<dbReference type="CDD" id="cd00091">
    <property type="entry name" value="NUC"/>
    <property type="match status" value="1"/>
</dbReference>
<feature type="signal peptide" evidence="11">
    <location>
        <begin position="1"/>
        <end position="19"/>
    </location>
</feature>
<evidence type="ECO:0000256" key="3">
    <source>
        <dbReference type="ARBA" id="ARBA00022722"/>
    </source>
</evidence>
<protein>
    <recommendedName>
        <fullName evidence="10">Endonuclease</fullName>
        <ecNumber evidence="10">3.1.30.-</ecNumber>
    </recommendedName>
</protein>
<dbReference type="InterPro" id="IPR018524">
    <property type="entry name" value="DNA/RNA_endonuclease_AS"/>
</dbReference>
<reference evidence="14 15" key="1">
    <citation type="journal article" date="2012" name="Stand. Genomic Sci.">
        <title>Complete genome sequence of the sulfur compounds oxidizing chemolithoautotroph Sulfuricurvum kujiense type strain (YK-1(T)).</title>
        <authorList>
            <person name="Han C."/>
            <person name="Kotsyurbenko O."/>
            <person name="Chertkov O."/>
            <person name="Held B."/>
            <person name="Lapidus A."/>
            <person name="Nolan M."/>
            <person name="Lucas S."/>
            <person name="Hammon N."/>
            <person name="Deshpande S."/>
            <person name="Cheng J.F."/>
            <person name="Tapia R."/>
            <person name="Goodwin L.A."/>
            <person name="Pitluck S."/>
            <person name="Liolios K."/>
            <person name="Pagani I."/>
            <person name="Ivanova N."/>
            <person name="Mavromatis K."/>
            <person name="Mikhailova N."/>
            <person name="Pati A."/>
            <person name="Chen A."/>
            <person name="Palaniappan K."/>
            <person name="Land M."/>
            <person name="Hauser L."/>
            <person name="Chang Y.J."/>
            <person name="Jeffries C.D."/>
            <person name="Brambilla E.M."/>
            <person name="Rohde M."/>
            <person name="Spring S."/>
            <person name="Sikorski J."/>
            <person name="Goker M."/>
            <person name="Woyke T."/>
            <person name="Bristow J."/>
            <person name="Eisen J.A."/>
            <person name="Markowitz V."/>
            <person name="Hugenholtz P."/>
            <person name="Kyrpides N.C."/>
            <person name="Klenk H.P."/>
            <person name="Detter J.C."/>
        </authorList>
    </citation>
    <scope>NUCLEOTIDE SEQUENCE [LARGE SCALE GENOMIC DNA]</scope>
    <source>
        <strain evidence="15">ATCC BAA-921 / DSM 16994 / JCM 11577 / YK-1</strain>
    </source>
</reference>
<name>E4TWD3_SULKY</name>
<keyword evidence="6 10" id="KW-0378">Hydrolase</keyword>
<evidence type="ECO:0000256" key="6">
    <source>
        <dbReference type="ARBA" id="ARBA00022801"/>
    </source>
</evidence>
<dbReference type="eggNOG" id="COG1864">
    <property type="taxonomic scope" value="Bacteria"/>
</dbReference>
<accession>E4TWD3</accession>
<keyword evidence="3 10" id="KW-0540">Nuclease</keyword>
<feature type="binding site" evidence="9">
    <location>
        <position position="142"/>
    </location>
    <ligand>
        <name>Mg(2+)</name>
        <dbReference type="ChEBI" id="CHEBI:18420"/>
        <note>catalytic</note>
    </ligand>
</feature>